<keyword evidence="5" id="KW-1185">Reference proteome</keyword>
<dbReference type="RefSeq" id="WP_267258587.1">
    <property type="nucleotide sequence ID" value="NZ_CP084204.1"/>
</dbReference>
<evidence type="ECO:0000256" key="1">
    <source>
        <dbReference type="ARBA" id="ARBA00008911"/>
    </source>
</evidence>
<dbReference type="PANTHER" id="PTHR21337">
    <property type="entry name" value="PHOSPHO-2-DEHYDRO-3-DEOXYHEPTONATE ALDOLASE 1, 2"/>
    <property type="match status" value="1"/>
</dbReference>
<comment type="similarity">
    <text evidence="1 3">Belongs to the class-II DAHP synthase family.</text>
</comment>
<evidence type="ECO:0000313" key="5">
    <source>
        <dbReference type="Proteomes" id="UP001164506"/>
    </source>
</evidence>
<keyword evidence="3" id="KW-0057">Aromatic amino acid biosynthesis</keyword>
<dbReference type="InterPro" id="IPR013785">
    <property type="entry name" value="Aldolase_TIM"/>
</dbReference>
<sequence length="398" mass="41826">MSYVTLLPQTVEELAGAFVDEGSGAVAGEGRDTAHAVREHLRAAPPLVVPAETERLSVRLAAVARGEAFLLQGGDSTGAATGDLQARLGADLRVLHQLGVVLMYASGLPVVKTAQVCGPYARTHRLAEGGVPPDHALSAAAMNLFRGLSRGEAPTLDRVHGWNTEFARTAAGARHRGLVERIGRGLRFMAAGGFTDHTARTAEVYTARRMLTPGDERAMMRPHPDAARPGAPTVSGSAHFLWLDARTARADASYADLVRRASNPVGLRIGPDTTPAQAAGLVERFDPHAVPGRLTLTCAMGSRGVRDLLPPVVERVEATGRKVVWQCDPLHRDPAASEGAFDEVTGFVEVHRGLGTHPGGLRVETGGPRDSAAGTRLTAPRAVALGFHTAELLGALGT</sequence>
<proteinExistence type="inferred from homology"/>
<accession>A0ABY6QTW1</accession>
<keyword evidence="3" id="KW-0028">Amino-acid biosynthesis</keyword>
<dbReference type="InterPro" id="IPR002480">
    <property type="entry name" value="DAHP_synth_2"/>
</dbReference>
<dbReference type="Gene3D" id="3.20.20.70">
    <property type="entry name" value="Aldolase class I"/>
    <property type="match status" value="1"/>
</dbReference>
<evidence type="ECO:0000256" key="3">
    <source>
        <dbReference type="RuleBase" id="RU363071"/>
    </source>
</evidence>
<dbReference type="GeneID" id="95599892"/>
<reference evidence="4" key="1">
    <citation type="submission" date="2021-09" db="EMBL/GenBank/DDBJ databases">
        <title>Complete genome sequence and metabolic characterization of Streptomyces tanashiensis DSM 731 the producer of antibacterial Kalafungin and diverse secondary metabolites.</title>
        <authorList>
            <person name="Abbasi M.N."/>
            <person name="Anwar M.N."/>
            <person name="Alam K."/>
            <person name="Shoaib M."/>
            <person name="Lin Z."/>
            <person name="Hayat M."/>
            <person name="Ali M.I."/>
            <person name="Malik H.M.T."/>
            <person name="Ahmed I."/>
            <person name="Li A."/>
            <person name="Hailong Wang H."/>
            <person name="Zhang Y."/>
        </authorList>
    </citation>
    <scope>NUCLEOTIDE SEQUENCE</scope>
    <source>
        <strain evidence="4">Kala</strain>
    </source>
</reference>
<dbReference type="Proteomes" id="UP001164506">
    <property type="component" value="Chromosome"/>
</dbReference>
<comment type="pathway">
    <text evidence="3">Metabolic intermediate biosynthesis; chorismate biosynthesis; chorismate from D-erythrose 4-phosphate and phosphoenolpyruvate: step 1/7.</text>
</comment>
<evidence type="ECO:0000256" key="2">
    <source>
        <dbReference type="ARBA" id="ARBA00022679"/>
    </source>
</evidence>
<protein>
    <recommendedName>
        <fullName evidence="3">Phospho-2-dehydro-3-deoxyheptonate aldolase</fullName>
        <ecNumber evidence="3">2.5.1.54</ecNumber>
    </recommendedName>
</protein>
<organism evidence="4 5">
    <name type="scientific">Streptomyces tanashiensis</name>
    <dbReference type="NCBI Taxonomy" id="67367"/>
    <lineage>
        <taxon>Bacteria</taxon>
        <taxon>Bacillati</taxon>
        <taxon>Actinomycetota</taxon>
        <taxon>Actinomycetes</taxon>
        <taxon>Kitasatosporales</taxon>
        <taxon>Streptomycetaceae</taxon>
        <taxon>Streptomyces</taxon>
    </lineage>
</organism>
<dbReference type="PANTHER" id="PTHR21337:SF0">
    <property type="entry name" value="PHOSPHO-2-DEHYDRO-3-DEOXYHEPTONATE ALDOLASE"/>
    <property type="match status" value="1"/>
</dbReference>
<dbReference type="Pfam" id="PF01474">
    <property type="entry name" value="DAHP_synth_2"/>
    <property type="match status" value="2"/>
</dbReference>
<keyword evidence="2 3" id="KW-0808">Transferase</keyword>
<gene>
    <name evidence="4" type="ORF">LDH80_10595</name>
</gene>
<evidence type="ECO:0000313" key="4">
    <source>
        <dbReference type="EMBL" id="UZX21140.1"/>
    </source>
</evidence>
<dbReference type="EC" id="2.5.1.54" evidence="3"/>
<dbReference type="EMBL" id="CP084204">
    <property type="protein sequence ID" value="UZX21140.1"/>
    <property type="molecule type" value="Genomic_DNA"/>
</dbReference>
<dbReference type="SUPFAM" id="SSF51569">
    <property type="entry name" value="Aldolase"/>
    <property type="match status" value="1"/>
</dbReference>
<name>A0ABY6QTW1_9ACTN</name>
<comment type="catalytic activity">
    <reaction evidence="3">
        <text>D-erythrose 4-phosphate + phosphoenolpyruvate + H2O = 7-phospho-2-dehydro-3-deoxy-D-arabino-heptonate + phosphate</text>
        <dbReference type="Rhea" id="RHEA:14717"/>
        <dbReference type="ChEBI" id="CHEBI:15377"/>
        <dbReference type="ChEBI" id="CHEBI:16897"/>
        <dbReference type="ChEBI" id="CHEBI:43474"/>
        <dbReference type="ChEBI" id="CHEBI:58394"/>
        <dbReference type="ChEBI" id="CHEBI:58702"/>
        <dbReference type="EC" id="2.5.1.54"/>
    </reaction>
</comment>